<keyword evidence="3" id="KW-0808">Transferase</keyword>
<dbReference type="eggNOG" id="COG0607">
    <property type="taxonomic scope" value="Bacteria"/>
</dbReference>
<evidence type="ECO:0000313" key="4">
    <source>
        <dbReference type="Proteomes" id="UP000186895"/>
    </source>
</evidence>
<dbReference type="Proteomes" id="UP000186895">
    <property type="component" value="Unassembled WGS sequence"/>
</dbReference>
<keyword evidence="4" id="KW-1185">Reference proteome</keyword>
<dbReference type="EMBL" id="FTMN01000005">
    <property type="protein sequence ID" value="SIQ45459.1"/>
    <property type="molecule type" value="Genomic_DNA"/>
</dbReference>
<feature type="transmembrane region" description="Helical" evidence="1">
    <location>
        <begin position="12"/>
        <end position="28"/>
    </location>
</feature>
<feature type="domain" description="Rhodanese" evidence="2">
    <location>
        <begin position="47"/>
        <end position="137"/>
    </location>
</feature>
<evidence type="ECO:0000259" key="2">
    <source>
        <dbReference type="PROSITE" id="PS50206"/>
    </source>
</evidence>
<dbReference type="SUPFAM" id="SSF52821">
    <property type="entry name" value="Rhodanese/Cell cycle control phosphatase"/>
    <property type="match status" value="1"/>
</dbReference>
<dbReference type="STRING" id="49186.SAMN05421647_1055"/>
<keyword evidence="1" id="KW-0472">Membrane</keyword>
<keyword evidence="1" id="KW-1133">Transmembrane helix</keyword>
<dbReference type="SMART" id="SM00450">
    <property type="entry name" value="RHOD"/>
    <property type="match status" value="1"/>
</dbReference>
<sequence>MERLIEFAIQHYYLVGAWVLTLLLLLATEKRKSGKSVTPAEATRMINKESGVVLDIRTRKEWDTGHITSAHHIPLADLDRRLNELDKYKSKPVVVVCNLGQAAGTATKKLKAAGFEQVVRLSGGMTEWKNQNMPIVK</sequence>
<reference evidence="3 4" key="1">
    <citation type="submission" date="2017-01" db="EMBL/GenBank/DDBJ databases">
        <authorList>
            <person name="Mah S.A."/>
            <person name="Swanson W.J."/>
            <person name="Moy G.W."/>
            <person name="Vacquier V.D."/>
        </authorList>
    </citation>
    <scope>NUCLEOTIDE SEQUENCE [LARGE SCALE GENOMIC DNA]</scope>
    <source>
        <strain evidence="3 4">DSM 7027</strain>
    </source>
</reference>
<evidence type="ECO:0000313" key="3">
    <source>
        <dbReference type="EMBL" id="SIQ45459.1"/>
    </source>
</evidence>
<dbReference type="AlphaFoldDB" id="A0A1N6SWH6"/>
<protein>
    <submittedName>
        <fullName evidence="3">Rhodanese-related sulfurtransferase</fullName>
    </submittedName>
</protein>
<dbReference type="Gene3D" id="3.40.250.10">
    <property type="entry name" value="Rhodanese-like domain"/>
    <property type="match status" value="1"/>
</dbReference>
<evidence type="ECO:0000256" key="1">
    <source>
        <dbReference type="SAM" id="Phobius"/>
    </source>
</evidence>
<organism evidence="3 4">
    <name type="scientific">Marinobacterium stanieri</name>
    <dbReference type="NCBI Taxonomy" id="49186"/>
    <lineage>
        <taxon>Bacteria</taxon>
        <taxon>Pseudomonadati</taxon>
        <taxon>Pseudomonadota</taxon>
        <taxon>Gammaproteobacteria</taxon>
        <taxon>Oceanospirillales</taxon>
        <taxon>Oceanospirillaceae</taxon>
        <taxon>Marinobacterium</taxon>
    </lineage>
</organism>
<accession>A0A1N6SWH6</accession>
<dbReference type="InterPro" id="IPR001763">
    <property type="entry name" value="Rhodanese-like_dom"/>
</dbReference>
<dbReference type="InterPro" id="IPR050229">
    <property type="entry name" value="GlpE_sulfurtransferase"/>
</dbReference>
<dbReference type="Pfam" id="PF00581">
    <property type="entry name" value="Rhodanese"/>
    <property type="match status" value="1"/>
</dbReference>
<dbReference type="PANTHER" id="PTHR43031:SF18">
    <property type="entry name" value="RHODANESE-RELATED SULFURTRANSFERASES"/>
    <property type="match status" value="1"/>
</dbReference>
<name>A0A1N6SWH6_9GAMM</name>
<dbReference type="GO" id="GO:0016740">
    <property type="term" value="F:transferase activity"/>
    <property type="evidence" value="ECO:0007669"/>
    <property type="project" value="UniProtKB-KW"/>
</dbReference>
<dbReference type="PROSITE" id="PS50206">
    <property type="entry name" value="RHODANESE_3"/>
    <property type="match status" value="1"/>
</dbReference>
<dbReference type="InterPro" id="IPR036873">
    <property type="entry name" value="Rhodanese-like_dom_sf"/>
</dbReference>
<gene>
    <name evidence="3" type="ORF">SAMN05421647_1055</name>
</gene>
<dbReference type="CDD" id="cd00158">
    <property type="entry name" value="RHOD"/>
    <property type="match status" value="1"/>
</dbReference>
<keyword evidence="1" id="KW-0812">Transmembrane</keyword>
<dbReference type="PANTHER" id="PTHR43031">
    <property type="entry name" value="FAD-DEPENDENT OXIDOREDUCTASE"/>
    <property type="match status" value="1"/>
</dbReference>
<proteinExistence type="predicted"/>
<dbReference type="RefSeq" id="WP_076462928.1">
    <property type="nucleotide sequence ID" value="NZ_FTMN01000005.1"/>
</dbReference>